<keyword evidence="3 6" id="KW-1133">Transmembrane helix</keyword>
<organism evidence="8 9">
    <name type="scientific">Rugosimonospora acidiphila</name>
    <dbReference type="NCBI Taxonomy" id="556531"/>
    <lineage>
        <taxon>Bacteria</taxon>
        <taxon>Bacillati</taxon>
        <taxon>Actinomycetota</taxon>
        <taxon>Actinomycetes</taxon>
        <taxon>Micromonosporales</taxon>
        <taxon>Micromonosporaceae</taxon>
        <taxon>Rugosimonospora</taxon>
    </lineage>
</organism>
<evidence type="ECO:0000313" key="8">
    <source>
        <dbReference type="EMBL" id="GAA5190980.1"/>
    </source>
</evidence>
<name>A0ABP9S626_9ACTN</name>
<evidence type="ECO:0000256" key="5">
    <source>
        <dbReference type="SAM" id="MobiDB-lite"/>
    </source>
</evidence>
<evidence type="ECO:0000256" key="6">
    <source>
        <dbReference type="SAM" id="Phobius"/>
    </source>
</evidence>
<gene>
    <name evidence="8" type="ORF">GCM10023322_47340</name>
</gene>
<dbReference type="InterPro" id="IPR050367">
    <property type="entry name" value="APC_superfamily"/>
</dbReference>
<feature type="transmembrane region" description="Helical" evidence="6">
    <location>
        <begin position="175"/>
        <end position="200"/>
    </location>
</feature>
<evidence type="ECO:0000259" key="7">
    <source>
        <dbReference type="Pfam" id="PF00324"/>
    </source>
</evidence>
<dbReference type="EMBL" id="BAABJQ010000015">
    <property type="protein sequence ID" value="GAA5190980.1"/>
    <property type="molecule type" value="Genomic_DNA"/>
</dbReference>
<feature type="region of interest" description="Disordered" evidence="5">
    <location>
        <begin position="1"/>
        <end position="22"/>
    </location>
</feature>
<accession>A0ABP9S626</accession>
<feature type="transmembrane region" description="Helical" evidence="6">
    <location>
        <begin position="315"/>
        <end position="340"/>
    </location>
</feature>
<comment type="subcellular location">
    <subcellularLocation>
        <location evidence="1">Membrane</location>
        <topology evidence="1">Multi-pass membrane protein</topology>
    </subcellularLocation>
</comment>
<protein>
    <submittedName>
        <fullName evidence="8">Amino acid permease</fullName>
    </submittedName>
</protein>
<keyword evidence="4 6" id="KW-0472">Membrane</keyword>
<feature type="transmembrane region" description="Helical" evidence="6">
    <location>
        <begin position="261"/>
        <end position="285"/>
    </location>
</feature>
<evidence type="ECO:0000256" key="4">
    <source>
        <dbReference type="ARBA" id="ARBA00023136"/>
    </source>
</evidence>
<feature type="transmembrane region" description="Helical" evidence="6">
    <location>
        <begin position="391"/>
        <end position="418"/>
    </location>
</feature>
<feature type="transmembrane region" description="Helical" evidence="6">
    <location>
        <begin position="62"/>
        <end position="82"/>
    </location>
</feature>
<feature type="region of interest" description="Disordered" evidence="5">
    <location>
        <begin position="492"/>
        <end position="537"/>
    </location>
</feature>
<feature type="transmembrane region" description="Helical" evidence="6">
    <location>
        <begin position="361"/>
        <end position="385"/>
    </location>
</feature>
<feature type="transmembrane region" description="Helical" evidence="6">
    <location>
        <begin position="31"/>
        <end position="50"/>
    </location>
</feature>
<sequence length="537" mass="54797">MAVPSNPGVPAADAVSDPTTRPVGLRRSLSVWQAVGLSVALMAPSMAANINPQATASSVGRAVPLAFLLSAVGVLLVAYVFVRLCQHFQHAGSVYAFVGATLGARAGVVAGWGLLGTYTFYGVVTSSAAGIFGTAFLQKIDVWPHPPTWGPFVLAFVALALAWLLTVMPAKRGTSVLLTVEGLTVALILVVTVVVLVRLLSGTAPGDRHATLSVFTVPPGTGGSAVFLGAVFGFLSFAGFEAAATLGEEAAHPRRDIPRAILGTAIFGGVYFVVVTAVEVMGFGADQSGVARFTSSPSLLGDLGSTYVGAWVGDVITVGAAVSAFGCCLACVVGGSRLLYALARDTAGRRGIGEVSGNGTPATSAAIIVVAMAAIIGVCVAFFSAKPTDTFAWSGTIGTLMVLVVYVLTTLGAIWLLFVRRLMRVPGWQVIIPLAALAVLGYTLYRNVIPYPASGPARWFPVVGGIWLLVAVLAVLALPGMARRLGARLTADGLAPPEGRPGDPPRLFTQRDTDDADDAGQPAAGGGVAGGGVAASD</sequence>
<dbReference type="InterPro" id="IPR004841">
    <property type="entry name" value="AA-permease/SLC12A_dom"/>
</dbReference>
<evidence type="ECO:0000313" key="9">
    <source>
        <dbReference type="Proteomes" id="UP001501570"/>
    </source>
</evidence>
<feature type="compositionally biased region" description="Gly residues" evidence="5">
    <location>
        <begin position="523"/>
        <end position="537"/>
    </location>
</feature>
<dbReference type="Gene3D" id="1.20.1740.10">
    <property type="entry name" value="Amino acid/polyamine transporter I"/>
    <property type="match status" value="1"/>
</dbReference>
<feature type="transmembrane region" description="Helical" evidence="6">
    <location>
        <begin position="94"/>
        <end position="115"/>
    </location>
</feature>
<keyword evidence="9" id="KW-1185">Reference proteome</keyword>
<dbReference type="RefSeq" id="WP_345632947.1">
    <property type="nucleotide sequence ID" value="NZ_BAABJQ010000015.1"/>
</dbReference>
<proteinExistence type="predicted"/>
<dbReference type="Pfam" id="PF00324">
    <property type="entry name" value="AA_permease"/>
    <property type="match status" value="1"/>
</dbReference>
<keyword evidence="2 6" id="KW-0812">Transmembrane</keyword>
<dbReference type="PANTHER" id="PTHR42770:SF7">
    <property type="entry name" value="MEMBRANE PROTEIN"/>
    <property type="match status" value="1"/>
</dbReference>
<comment type="caution">
    <text evidence="8">The sequence shown here is derived from an EMBL/GenBank/DDBJ whole genome shotgun (WGS) entry which is preliminary data.</text>
</comment>
<evidence type="ECO:0000256" key="2">
    <source>
        <dbReference type="ARBA" id="ARBA00022692"/>
    </source>
</evidence>
<reference evidence="9" key="1">
    <citation type="journal article" date="2019" name="Int. J. Syst. Evol. Microbiol.">
        <title>The Global Catalogue of Microorganisms (GCM) 10K type strain sequencing project: providing services to taxonomists for standard genome sequencing and annotation.</title>
        <authorList>
            <consortium name="The Broad Institute Genomics Platform"/>
            <consortium name="The Broad Institute Genome Sequencing Center for Infectious Disease"/>
            <person name="Wu L."/>
            <person name="Ma J."/>
        </authorList>
    </citation>
    <scope>NUCLEOTIDE SEQUENCE [LARGE SCALE GENOMIC DNA]</scope>
    <source>
        <strain evidence="9">JCM 18304</strain>
    </source>
</reference>
<dbReference type="PANTHER" id="PTHR42770">
    <property type="entry name" value="AMINO ACID TRANSPORTER-RELATED"/>
    <property type="match status" value="1"/>
</dbReference>
<feature type="transmembrane region" description="Helical" evidence="6">
    <location>
        <begin position="425"/>
        <end position="445"/>
    </location>
</feature>
<dbReference type="Proteomes" id="UP001501570">
    <property type="component" value="Unassembled WGS sequence"/>
</dbReference>
<feature type="transmembrane region" description="Helical" evidence="6">
    <location>
        <begin position="149"/>
        <end position="168"/>
    </location>
</feature>
<evidence type="ECO:0000256" key="1">
    <source>
        <dbReference type="ARBA" id="ARBA00004141"/>
    </source>
</evidence>
<feature type="transmembrane region" description="Helical" evidence="6">
    <location>
        <begin position="120"/>
        <end position="137"/>
    </location>
</feature>
<dbReference type="PIRSF" id="PIRSF006060">
    <property type="entry name" value="AA_transporter"/>
    <property type="match status" value="1"/>
</dbReference>
<feature type="domain" description="Amino acid permease/ SLC12A" evidence="7">
    <location>
        <begin position="57"/>
        <end position="414"/>
    </location>
</feature>
<evidence type="ECO:0000256" key="3">
    <source>
        <dbReference type="ARBA" id="ARBA00022989"/>
    </source>
</evidence>
<feature type="transmembrane region" description="Helical" evidence="6">
    <location>
        <begin position="220"/>
        <end position="240"/>
    </location>
</feature>
<feature type="transmembrane region" description="Helical" evidence="6">
    <location>
        <begin position="457"/>
        <end position="478"/>
    </location>
</feature>